<keyword evidence="1" id="KW-1185">Reference proteome</keyword>
<name>A0A6J0BMF0_NEOLC</name>
<dbReference type="InterPro" id="IPR036322">
    <property type="entry name" value="WD40_repeat_dom_sf"/>
</dbReference>
<sequence>MSTCKIHNFKLYNLEPKAIICLCYEPKHGHLVLCRSDNSIEIWNVKEAPFLERTIFGHPESSVETVLWVSNRLFSTGLVGMVIEYDLGSLAPKYEVAVTGGAAWCMDVNKSKTQIAVGTEDGYINTFNVTDDYLIYDKIFDKQEGRILCIKWDITEQMIFTGSIDTVRIWNAVSGHAVHRMTTSRKEANKETIVWCLAVTNDNVVVSGDSRGILSFWDPNMGTLIESHQSHTADILAVAMSSDMNTVYCAGVDPTVCSYSKITIKSSGRWVKGIERRLHEHDVRALVESNGKLYSAGVDGHLVQSTYPPKTMIKYPPILQSPCVLLSEMSRCILLRYSNYLELWKLGSISRKSQQNFQPGTIHQLEEEPINLLQLRTKASESIISYAITKDSKMIAYSTNSYIRIFNFDVVNNDPVLSRYETSNLPVHKAHKMLFSPDNSRIVLVDGSKTDNDEIKIIFMKNQAGSLNYEGTIPVGKELVDNINLICFSPDGVYLICADYQNNIAIYHVGKDLNIRAPKLWLLPRYKCPPTAMAVQENTLNLVIVYSDHKIVEYSITEKRYTQFSTNLEEKLPKQWLSRAIPISHITFDPRNENLIIMHDNTMICVVDKAKNLPNSGAKIFRLDNGDSMDNSNHETNSHSQGAFRIVKKYKNLVHLGWLVNDEMVAVELNPVKLTENLPPSLKQKRFGM</sequence>
<dbReference type="InterPro" id="IPR001680">
    <property type="entry name" value="WD40_rpt"/>
</dbReference>
<dbReference type="GO" id="GO:0003723">
    <property type="term" value="F:RNA binding"/>
    <property type="evidence" value="ECO:0007669"/>
    <property type="project" value="TreeGrafter"/>
</dbReference>
<dbReference type="Proteomes" id="UP000829291">
    <property type="component" value="Chromosome 7"/>
</dbReference>
<dbReference type="RefSeq" id="XP_015515765.2">
    <property type="nucleotide sequence ID" value="XM_015660279.2"/>
</dbReference>
<dbReference type="GO" id="GO:0000462">
    <property type="term" value="P:maturation of SSU-rRNA from tricistronic rRNA transcript (SSU-rRNA, 5.8S rRNA, LSU-rRNA)"/>
    <property type="evidence" value="ECO:0007669"/>
    <property type="project" value="InterPro"/>
</dbReference>
<gene>
    <name evidence="2" type="primary">LOC107221334</name>
</gene>
<dbReference type="PANTHER" id="PTHR44163:SF1">
    <property type="entry name" value="U3 SMALL NUCLEOLAR RNA-ASSOCIATED PROTEIN 4 HOMOLOG"/>
    <property type="match status" value="1"/>
</dbReference>
<protein>
    <submittedName>
        <fullName evidence="2">U3 small nucleolar RNA-associated protein 4 homolog</fullName>
    </submittedName>
</protein>
<dbReference type="SMART" id="SM00320">
    <property type="entry name" value="WD40"/>
    <property type="match status" value="7"/>
</dbReference>
<dbReference type="GO" id="GO:0030686">
    <property type="term" value="C:90S preribosome"/>
    <property type="evidence" value="ECO:0007669"/>
    <property type="project" value="InterPro"/>
</dbReference>
<dbReference type="AlphaFoldDB" id="A0A6J0BMF0"/>
<reference evidence="2" key="1">
    <citation type="submission" date="2025-08" db="UniProtKB">
        <authorList>
            <consortium name="RefSeq"/>
        </authorList>
    </citation>
    <scope>IDENTIFICATION</scope>
    <source>
        <tissue evidence="2">Thorax and Abdomen</tissue>
    </source>
</reference>
<dbReference type="PANTHER" id="PTHR44163">
    <property type="entry name" value="U3 SMALL NUCLEOLAR RNA-ASSOCIATED PROTEIN 4 HOMOLOG"/>
    <property type="match status" value="1"/>
</dbReference>
<dbReference type="FunCoup" id="A0A6J0BMF0">
    <property type="interactions" value="1142"/>
</dbReference>
<dbReference type="GO" id="GO:0034455">
    <property type="term" value="C:t-UTP complex"/>
    <property type="evidence" value="ECO:0007669"/>
    <property type="project" value="TreeGrafter"/>
</dbReference>
<dbReference type="InParanoid" id="A0A6J0BMF0"/>
<dbReference type="InterPro" id="IPR015943">
    <property type="entry name" value="WD40/YVTN_repeat-like_dom_sf"/>
</dbReference>
<dbReference type="KEGG" id="nlo:107221334"/>
<dbReference type="InterPro" id="IPR046351">
    <property type="entry name" value="UTP4"/>
</dbReference>
<dbReference type="OrthoDB" id="8883818at2759"/>
<proteinExistence type="predicted"/>
<accession>A0A6J0BMF0</accession>
<dbReference type="GeneID" id="107221334"/>
<evidence type="ECO:0000313" key="2">
    <source>
        <dbReference type="RefSeq" id="XP_015515765.2"/>
    </source>
</evidence>
<dbReference type="Gene3D" id="2.130.10.10">
    <property type="entry name" value="YVTN repeat-like/Quinoprotein amine dehydrogenase"/>
    <property type="match status" value="3"/>
</dbReference>
<evidence type="ECO:0000313" key="1">
    <source>
        <dbReference type="Proteomes" id="UP000829291"/>
    </source>
</evidence>
<dbReference type="SUPFAM" id="SSF50978">
    <property type="entry name" value="WD40 repeat-like"/>
    <property type="match status" value="2"/>
</dbReference>
<dbReference type="GO" id="GO:0032040">
    <property type="term" value="C:small-subunit processome"/>
    <property type="evidence" value="ECO:0007669"/>
    <property type="project" value="TreeGrafter"/>
</dbReference>
<organism evidence="2">
    <name type="scientific">Neodiprion lecontei</name>
    <name type="common">Redheaded pine sawfly</name>
    <dbReference type="NCBI Taxonomy" id="441921"/>
    <lineage>
        <taxon>Eukaryota</taxon>
        <taxon>Metazoa</taxon>
        <taxon>Ecdysozoa</taxon>
        <taxon>Arthropoda</taxon>
        <taxon>Hexapoda</taxon>
        <taxon>Insecta</taxon>
        <taxon>Pterygota</taxon>
        <taxon>Neoptera</taxon>
        <taxon>Endopterygota</taxon>
        <taxon>Hymenoptera</taxon>
        <taxon>Tenthredinoidea</taxon>
        <taxon>Diprionidae</taxon>
        <taxon>Diprioninae</taxon>
        <taxon>Neodiprion</taxon>
    </lineage>
</organism>